<evidence type="ECO:0000259" key="2">
    <source>
        <dbReference type="Pfam" id="PF20068"/>
    </source>
</evidence>
<evidence type="ECO:0000313" key="3">
    <source>
        <dbReference type="EMBL" id="MCB5179419.1"/>
    </source>
</evidence>
<feature type="domain" description="Amphi-Trp" evidence="2">
    <location>
        <begin position="4"/>
        <end position="79"/>
    </location>
</feature>
<dbReference type="Proteomes" id="UP001199054">
    <property type="component" value="Unassembled WGS sequence"/>
</dbReference>
<dbReference type="InterPro" id="IPR027598">
    <property type="entry name" value="Amphi-Trp_dom"/>
</dbReference>
<feature type="compositionally biased region" description="Low complexity" evidence="1">
    <location>
        <begin position="107"/>
        <end position="121"/>
    </location>
</feature>
<name>A0ABS8B477_9ACTN</name>
<protein>
    <submittedName>
        <fullName evidence="3">Amphi-Trp domain-containing protein</fullName>
    </submittedName>
</protein>
<dbReference type="Pfam" id="PF20068">
    <property type="entry name" value="Amphi-Trp"/>
    <property type="match status" value="1"/>
</dbReference>
<sequence>MSDLKFEQKRSLSRAEAADLLKSLAQALGEGGKAEVDLGAGVLNLRVPDELRSEVEIEVSGDEIELEIELKWSIGRPGKAAAPARDTADGPEQAPTRTARPTRTRKATATTGAGRSTAKRG</sequence>
<dbReference type="NCBIfam" id="TIGR04354">
    <property type="entry name" value="amphi-Trp"/>
    <property type="match status" value="1"/>
</dbReference>
<proteinExistence type="predicted"/>
<dbReference type="RefSeq" id="WP_226726232.1">
    <property type="nucleotide sequence ID" value="NZ_JAJAUY010000021.1"/>
</dbReference>
<organism evidence="3 4">
    <name type="scientific">Streptomyces antimicrobicus</name>
    <dbReference type="NCBI Taxonomy" id="2883108"/>
    <lineage>
        <taxon>Bacteria</taxon>
        <taxon>Bacillati</taxon>
        <taxon>Actinomycetota</taxon>
        <taxon>Actinomycetes</taxon>
        <taxon>Kitasatosporales</taxon>
        <taxon>Streptomycetaceae</taxon>
        <taxon>Streptomyces</taxon>
    </lineage>
</organism>
<evidence type="ECO:0000256" key="1">
    <source>
        <dbReference type="SAM" id="MobiDB-lite"/>
    </source>
</evidence>
<gene>
    <name evidence="3" type="ORF">LG632_08465</name>
</gene>
<keyword evidence="4" id="KW-1185">Reference proteome</keyword>
<dbReference type="EMBL" id="JAJAUY010000021">
    <property type="protein sequence ID" value="MCB5179419.1"/>
    <property type="molecule type" value="Genomic_DNA"/>
</dbReference>
<reference evidence="3 4" key="1">
    <citation type="submission" date="2021-10" db="EMBL/GenBank/DDBJ databases">
        <title>Streptomyces sp. strain SMC 277, a novel streptomycete isolated from soil.</title>
        <authorList>
            <person name="Chanama M."/>
        </authorList>
    </citation>
    <scope>NUCLEOTIDE SEQUENCE [LARGE SCALE GENOMIC DNA]</scope>
    <source>
        <strain evidence="3 4">SMC 277</strain>
    </source>
</reference>
<evidence type="ECO:0000313" key="4">
    <source>
        <dbReference type="Proteomes" id="UP001199054"/>
    </source>
</evidence>
<accession>A0ABS8B477</accession>
<feature type="region of interest" description="Disordered" evidence="1">
    <location>
        <begin position="75"/>
        <end position="121"/>
    </location>
</feature>
<comment type="caution">
    <text evidence="3">The sequence shown here is derived from an EMBL/GenBank/DDBJ whole genome shotgun (WGS) entry which is preliminary data.</text>
</comment>